<dbReference type="Pfam" id="PF10342">
    <property type="entry name" value="Kre9_KNH"/>
    <property type="match status" value="1"/>
</dbReference>
<evidence type="ECO:0000256" key="3">
    <source>
        <dbReference type="SAM" id="SignalP"/>
    </source>
</evidence>
<comment type="caution">
    <text evidence="5">The sequence shown here is derived from an EMBL/GenBank/DDBJ whole genome shotgun (WGS) entry which is preliminary data.</text>
</comment>
<feature type="chain" id="PRO_5015621793" description="Yeast cell wall synthesis Kre9/Knh1-like N-terminal domain-containing protein" evidence="3">
    <location>
        <begin position="28"/>
        <end position="296"/>
    </location>
</feature>
<feature type="signal peptide" evidence="3">
    <location>
        <begin position="1"/>
        <end position="27"/>
    </location>
</feature>
<organism evidence="5 6">
    <name type="scientific">Rhodotorula taiwanensis</name>
    <dbReference type="NCBI Taxonomy" id="741276"/>
    <lineage>
        <taxon>Eukaryota</taxon>
        <taxon>Fungi</taxon>
        <taxon>Dikarya</taxon>
        <taxon>Basidiomycota</taxon>
        <taxon>Pucciniomycotina</taxon>
        <taxon>Microbotryomycetes</taxon>
        <taxon>Sporidiobolales</taxon>
        <taxon>Sporidiobolaceae</taxon>
        <taxon>Rhodotorula</taxon>
    </lineage>
</organism>
<feature type="compositionally biased region" description="Low complexity" evidence="2">
    <location>
        <begin position="191"/>
        <end position="210"/>
    </location>
</feature>
<reference evidence="5 6" key="1">
    <citation type="journal article" date="2018" name="Front. Microbiol.">
        <title>Prospects for Fungal Bioremediation of Acidic Radioactive Waste Sites: Characterization and Genome Sequence of Rhodotorula taiwanensis MD1149.</title>
        <authorList>
            <person name="Tkavc R."/>
            <person name="Matrosova V.Y."/>
            <person name="Grichenko O.E."/>
            <person name="Gostincar C."/>
            <person name="Volpe R.P."/>
            <person name="Klimenkova P."/>
            <person name="Gaidamakova E.K."/>
            <person name="Zhou C.E."/>
            <person name="Stewart B.J."/>
            <person name="Lyman M.G."/>
            <person name="Malfatti S.A."/>
            <person name="Rubinfeld B."/>
            <person name="Courtot M."/>
            <person name="Singh J."/>
            <person name="Dalgard C.L."/>
            <person name="Hamilton T."/>
            <person name="Frey K.G."/>
            <person name="Gunde-Cimerman N."/>
            <person name="Dugan L."/>
            <person name="Daly M.J."/>
        </authorList>
    </citation>
    <scope>NUCLEOTIDE SEQUENCE [LARGE SCALE GENOMIC DNA]</scope>
    <source>
        <strain evidence="5 6">MD1149</strain>
    </source>
</reference>
<keyword evidence="6" id="KW-1185">Reference proteome</keyword>
<dbReference type="AlphaFoldDB" id="A0A2S5BC20"/>
<evidence type="ECO:0000259" key="4">
    <source>
        <dbReference type="Pfam" id="PF10342"/>
    </source>
</evidence>
<evidence type="ECO:0000313" key="5">
    <source>
        <dbReference type="EMBL" id="POY74312.1"/>
    </source>
</evidence>
<proteinExistence type="predicted"/>
<name>A0A2S5BC20_9BASI</name>
<dbReference type="Proteomes" id="UP000237144">
    <property type="component" value="Unassembled WGS sequence"/>
</dbReference>
<feature type="compositionally biased region" description="Low complexity" evidence="2">
    <location>
        <begin position="245"/>
        <end position="259"/>
    </location>
</feature>
<feature type="domain" description="Yeast cell wall synthesis Kre9/Knh1-like N-terminal" evidence="4">
    <location>
        <begin position="32"/>
        <end position="128"/>
    </location>
</feature>
<accession>A0A2S5BC20</accession>
<dbReference type="EMBL" id="PJQD01000025">
    <property type="protein sequence ID" value="POY74312.1"/>
    <property type="molecule type" value="Genomic_DNA"/>
</dbReference>
<dbReference type="OrthoDB" id="2538201at2759"/>
<gene>
    <name evidence="5" type="ORF">BMF94_2506</name>
</gene>
<feature type="region of interest" description="Disordered" evidence="2">
    <location>
        <begin position="245"/>
        <end position="267"/>
    </location>
</feature>
<evidence type="ECO:0000256" key="2">
    <source>
        <dbReference type="SAM" id="MobiDB-lite"/>
    </source>
</evidence>
<sequence>MPTARRSFFSIAATAVIVLVAATSVSATYFTSPTSTTVWASAAGQQITWKFQPGGAPQGDIVLEAVALGGRPLPKSTVALGRQVDLTSGSFTFPAGVVLRDSSQTYILLMVDSQDSSQVYSQVGPFEIQSFGAVAASSSASPPSSPSGASSSASSTAVQSSSSVVSMTSSGKFLPFGSTTTKVADPRTHRAGTASSSMSSSTSTASSSASPVTATVIETASSGVLVTLTPSSSATGAVETVTVTASSASSGRAAASGSVGSNGSGTTSGGLSGKVFSAGGMLTAAAAGAAMLLAVW</sequence>
<evidence type="ECO:0000313" key="6">
    <source>
        <dbReference type="Proteomes" id="UP000237144"/>
    </source>
</evidence>
<dbReference type="InterPro" id="IPR018466">
    <property type="entry name" value="Kre9/Knh1-like_N"/>
</dbReference>
<protein>
    <recommendedName>
        <fullName evidence="4">Yeast cell wall synthesis Kre9/Knh1-like N-terminal domain-containing protein</fullName>
    </recommendedName>
</protein>
<feature type="region of interest" description="Disordered" evidence="2">
    <location>
        <begin position="176"/>
        <end position="210"/>
    </location>
</feature>
<evidence type="ECO:0000256" key="1">
    <source>
        <dbReference type="ARBA" id="ARBA00022729"/>
    </source>
</evidence>
<keyword evidence="1 3" id="KW-0732">Signal</keyword>